<evidence type="ECO:0008006" key="4">
    <source>
        <dbReference type="Google" id="ProtNLM"/>
    </source>
</evidence>
<dbReference type="EMBL" id="JACGXN010000002">
    <property type="protein sequence ID" value="MBA8878677.1"/>
    <property type="molecule type" value="Genomic_DNA"/>
</dbReference>
<keyword evidence="3" id="KW-1185">Reference proteome</keyword>
<reference evidence="2 3" key="1">
    <citation type="submission" date="2020-07" db="EMBL/GenBank/DDBJ databases">
        <title>Genomic Encyclopedia of Type Strains, Phase IV (KMG-V): Genome sequencing to study the core and pangenomes of soil and plant-associated prokaryotes.</title>
        <authorList>
            <person name="Whitman W."/>
        </authorList>
    </citation>
    <scope>NUCLEOTIDE SEQUENCE [LARGE SCALE GENOMIC DNA]</scope>
    <source>
        <strain evidence="2 3">AN3</strain>
    </source>
</reference>
<dbReference type="Pfam" id="PF13770">
    <property type="entry name" value="DUF4169"/>
    <property type="match status" value="1"/>
</dbReference>
<comment type="caution">
    <text evidence="2">The sequence shown here is derived from an EMBL/GenBank/DDBJ whole genome shotgun (WGS) entry which is preliminary data.</text>
</comment>
<evidence type="ECO:0000313" key="3">
    <source>
        <dbReference type="Proteomes" id="UP000549052"/>
    </source>
</evidence>
<accession>A0A839EQD3</accession>
<organism evidence="2 3">
    <name type="scientific">Phyllobacterium myrsinacearum</name>
    <dbReference type="NCBI Taxonomy" id="28101"/>
    <lineage>
        <taxon>Bacteria</taxon>
        <taxon>Pseudomonadati</taxon>
        <taxon>Pseudomonadota</taxon>
        <taxon>Alphaproteobacteria</taxon>
        <taxon>Hyphomicrobiales</taxon>
        <taxon>Phyllobacteriaceae</taxon>
        <taxon>Phyllobacterium</taxon>
    </lineage>
</organism>
<protein>
    <recommendedName>
        <fullName evidence="4">DUF4169 domain-containing protein</fullName>
    </recommendedName>
</protein>
<dbReference type="AlphaFoldDB" id="A0A839EQD3"/>
<evidence type="ECO:0000256" key="1">
    <source>
        <dbReference type="SAM" id="MobiDB-lite"/>
    </source>
</evidence>
<sequence length="70" mass="8034">MADIVNLRQFRKRKAKDAKEQTAAEHRIVFGRTKTEKQFEENAGRKTGLFLESNRLEGQPSASDDDKDKP</sequence>
<dbReference type="Proteomes" id="UP000549052">
    <property type="component" value="Unassembled WGS sequence"/>
</dbReference>
<name>A0A839EQD3_9HYPH</name>
<proteinExistence type="predicted"/>
<feature type="region of interest" description="Disordered" evidence="1">
    <location>
        <begin position="39"/>
        <end position="70"/>
    </location>
</feature>
<dbReference type="RefSeq" id="WP_182549338.1">
    <property type="nucleotide sequence ID" value="NZ_JACGXN010000002.1"/>
</dbReference>
<dbReference type="InterPro" id="IPR025227">
    <property type="entry name" value="DUF4169"/>
</dbReference>
<evidence type="ECO:0000313" key="2">
    <source>
        <dbReference type="EMBL" id="MBA8878677.1"/>
    </source>
</evidence>
<gene>
    <name evidence="2" type="ORF">FHW16_002389</name>
</gene>